<sequence>MEQYSDSNNSVKLILVTGGVMSGVGKGIISSSLGILLQAKGYRVSAIKIDPYINVDAGTFSPFEHGEVFVLDDGGEVDLDLGNYERFLKLRLSRDNNITTGKIYQQVIERERRGDYLGKTVKTVPHITEAIIEWVERVSKIPLDGTDKIPHVCIIELGGTVGDIEGMPYTNAFSQAFRRKTERNRFMTDTGEVKTKPAQNGLKSLRETGLIPDLLICRSKRPLNDALRAKISAFSQLESDEIIDVFDCSNIYQVPILLYKQKVLNRLCEHFQLPEIVEKPREEINIAFVAKYINSDSDDVFYDAYASVIKALKHAAIYSSRKLKIIFINAEDLEIAKNGIIKNYTLNEKAWNLLETCDGVIVPGGFGDRGVEGVCLGLQCAAIEFARNVCKITGANSTEFSRELTPEQKVVIDMPEHAGEKYGMGATMRLGSRTTVFLTKNSLLRMGVDETWDSKRNVQLRTESAASLLNVAANDLAEDFDQLIDKIDELCKRGGDGTNSTAIRMEMAEMSREDHPFFVGVQYHPEFLSSPHKPSPPFLGFLLAASKQLDDYIKKIRTPSPLERLGFFCYNDAKDD</sequence>
<dbReference type="NCBIfam" id="NF003792">
    <property type="entry name" value="PRK05380.1"/>
    <property type="match status" value="1"/>
</dbReference>
<comment type="catalytic activity">
    <reaction evidence="8 9">
        <text>UTP + L-glutamine + ATP + H2O = CTP + L-glutamate + ADP + phosphate + 2 H(+)</text>
        <dbReference type="Rhea" id="RHEA:26426"/>
        <dbReference type="ChEBI" id="CHEBI:15377"/>
        <dbReference type="ChEBI" id="CHEBI:15378"/>
        <dbReference type="ChEBI" id="CHEBI:29985"/>
        <dbReference type="ChEBI" id="CHEBI:30616"/>
        <dbReference type="ChEBI" id="CHEBI:37563"/>
        <dbReference type="ChEBI" id="CHEBI:43474"/>
        <dbReference type="ChEBI" id="CHEBI:46398"/>
        <dbReference type="ChEBI" id="CHEBI:58359"/>
        <dbReference type="ChEBI" id="CHEBI:456216"/>
        <dbReference type="EC" id="6.3.4.2"/>
    </reaction>
</comment>
<dbReference type="GO" id="GO:0097268">
    <property type="term" value="C:cytoophidium"/>
    <property type="evidence" value="ECO:0007669"/>
    <property type="project" value="TreeGrafter"/>
</dbReference>
<dbReference type="FunFam" id="3.40.50.300:FF:000207">
    <property type="entry name" value="CTP synthase"/>
    <property type="match status" value="1"/>
</dbReference>
<evidence type="ECO:0000259" key="10">
    <source>
        <dbReference type="Pfam" id="PF00117"/>
    </source>
</evidence>
<dbReference type="InterPro" id="IPR017926">
    <property type="entry name" value="GATASE"/>
</dbReference>
<evidence type="ECO:0000256" key="2">
    <source>
        <dbReference type="ARBA" id="ARBA00007533"/>
    </source>
</evidence>
<accession>A0A1I8BRK6</accession>
<dbReference type="GO" id="GO:0042802">
    <property type="term" value="F:identical protein binding"/>
    <property type="evidence" value="ECO:0007669"/>
    <property type="project" value="TreeGrafter"/>
</dbReference>
<keyword evidence="6 9" id="KW-0315">Glutamine amidotransferase</keyword>
<evidence type="ECO:0000256" key="9">
    <source>
        <dbReference type="RuleBase" id="RU810713"/>
    </source>
</evidence>
<dbReference type="GO" id="GO:0003883">
    <property type="term" value="F:CTP synthase activity"/>
    <property type="evidence" value="ECO:0007669"/>
    <property type="project" value="UniProtKB-UniRule"/>
</dbReference>
<evidence type="ECO:0000256" key="6">
    <source>
        <dbReference type="ARBA" id="ARBA00022962"/>
    </source>
</evidence>
<evidence type="ECO:0000256" key="7">
    <source>
        <dbReference type="ARBA" id="ARBA00022975"/>
    </source>
</evidence>
<evidence type="ECO:0000256" key="3">
    <source>
        <dbReference type="ARBA" id="ARBA00022598"/>
    </source>
</evidence>
<keyword evidence="4 9" id="KW-0547">Nucleotide-binding</keyword>
<dbReference type="GO" id="GO:0044210">
    <property type="term" value="P:'de novo' CTP biosynthetic process"/>
    <property type="evidence" value="ECO:0007669"/>
    <property type="project" value="UniProtKB-UniRule"/>
</dbReference>
<keyword evidence="12" id="KW-1185">Reference proteome</keyword>
<evidence type="ECO:0000313" key="13">
    <source>
        <dbReference type="WBParaSite" id="MhA1_Contig484.frz3.gene16"/>
    </source>
</evidence>
<dbReference type="Gene3D" id="3.40.50.300">
    <property type="entry name" value="P-loop containing nucleotide triphosphate hydrolases"/>
    <property type="match status" value="1"/>
</dbReference>
<dbReference type="GO" id="GO:0005524">
    <property type="term" value="F:ATP binding"/>
    <property type="evidence" value="ECO:0007669"/>
    <property type="project" value="UniProtKB-KW"/>
</dbReference>
<dbReference type="CDD" id="cd03113">
    <property type="entry name" value="CTPS_N"/>
    <property type="match status" value="1"/>
</dbReference>
<keyword evidence="7 9" id="KW-0665">Pyrimidine biosynthesis</keyword>
<dbReference type="EC" id="6.3.4.2" evidence="9"/>
<feature type="domain" description="CTP synthase N-terminal" evidence="11">
    <location>
        <begin position="12"/>
        <end position="273"/>
    </location>
</feature>
<dbReference type="WBParaSite" id="MhA1_Contig484.frz3.gene16">
    <property type="protein sequence ID" value="MhA1_Contig484.frz3.gene16"/>
    <property type="gene ID" value="MhA1_Contig484.frz3.gene16"/>
</dbReference>
<feature type="domain" description="Glutamine amidotransferase" evidence="10">
    <location>
        <begin position="506"/>
        <end position="542"/>
    </location>
</feature>
<keyword evidence="3 9" id="KW-0436">Ligase</keyword>
<dbReference type="GO" id="GO:0019856">
    <property type="term" value="P:pyrimidine nucleobase biosynthetic process"/>
    <property type="evidence" value="ECO:0007669"/>
    <property type="project" value="TreeGrafter"/>
</dbReference>
<comment type="pathway">
    <text evidence="1 9">Pyrimidine metabolism; CTP biosynthesis via de novo pathway; CTP from UDP: step 2/2.</text>
</comment>
<dbReference type="PANTHER" id="PTHR11550:SF0">
    <property type="entry name" value="CTP SYNTHASE-RELATED"/>
    <property type="match status" value="1"/>
</dbReference>
<dbReference type="OMA" id="EFNNAYR"/>
<evidence type="ECO:0000256" key="5">
    <source>
        <dbReference type="ARBA" id="ARBA00022840"/>
    </source>
</evidence>
<dbReference type="InterPro" id="IPR004468">
    <property type="entry name" value="CTP_synthase"/>
</dbReference>
<comment type="similarity">
    <text evidence="2 9">Belongs to the CTP synthase family.</text>
</comment>
<dbReference type="PROSITE" id="PS51273">
    <property type="entry name" value="GATASE_TYPE_1"/>
    <property type="match status" value="1"/>
</dbReference>
<evidence type="ECO:0000313" key="12">
    <source>
        <dbReference type="Proteomes" id="UP000095281"/>
    </source>
</evidence>
<dbReference type="Pfam" id="PF06418">
    <property type="entry name" value="CTP_synth_N"/>
    <property type="match status" value="1"/>
</dbReference>
<dbReference type="InterPro" id="IPR029062">
    <property type="entry name" value="Class_I_gatase-like"/>
</dbReference>
<dbReference type="InterPro" id="IPR027417">
    <property type="entry name" value="P-loop_NTPase"/>
</dbReference>
<evidence type="ECO:0000256" key="4">
    <source>
        <dbReference type="ARBA" id="ARBA00022741"/>
    </source>
</evidence>
<dbReference type="InterPro" id="IPR033828">
    <property type="entry name" value="GATase1_CTP_Synthase"/>
</dbReference>
<protein>
    <recommendedName>
        <fullName evidence="9">CTP synthase</fullName>
        <ecNumber evidence="9">6.3.4.2</ecNumber>
    </recommendedName>
    <alternativeName>
        <fullName evidence="9">UTP--ammonia ligase</fullName>
    </alternativeName>
</protein>
<feature type="domain" description="Glutamine amidotransferase" evidence="10">
    <location>
        <begin position="301"/>
        <end position="433"/>
    </location>
</feature>
<dbReference type="Proteomes" id="UP000095281">
    <property type="component" value="Unplaced"/>
</dbReference>
<dbReference type="AlphaFoldDB" id="A0A1I8BRK6"/>
<dbReference type="GO" id="GO:0005737">
    <property type="term" value="C:cytoplasm"/>
    <property type="evidence" value="ECO:0007669"/>
    <property type="project" value="TreeGrafter"/>
</dbReference>
<dbReference type="SUPFAM" id="SSF52317">
    <property type="entry name" value="Class I glutamine amidotransferase-like"/>
    <property type="match status" value="1"/>
</dbReference>
<dbReference type="PANTHER" id="PTHR11550">
    <property type="entry name" value="CTP SYNTHASE"/>
    <property type="match status" value="1"/>
</dbReference>
<dbReference type="InterPro" id="IPR017456">
    <property type="entry name" value="CTP_synthase_N"/>
</dbReference>
<keyword evidence="5 9" id="KW-0067">ATP-binding</keyword>
<evidence type="ECO:0000259" key="11">
    <source>
        <dbReference type="Pfam" id="PF06418"/>
    </source>
</evidence>
<name>A0A1I8BRK6_MELHA</name>
<proteinExistence type="inferred from homology"/>
<comment type="function">
    <text evidence="9">Catalyzes the ATP-dependent amination of UTP to CTP with either L-glutamine or ammonia as the source of nitrogen.</text>
</comment>
<organism evidence="12 13">
    <name type="scientific">Meloidogyne hapla</name>
    <name type="common">Root-knot nematode worm</name>
    <dbReference type="NCBI Taxonomy" id="6305"/>
    <lineage>
        <taxon>Eukaryota</taxon>
        <taxon>Metazoa</taxon>
        <taxon>Ecdysozoa</taxon>
        <taxon>Nematoda</taxon>
        <taxon>Chromadorea</taxon>
        <taxon>Rhabditida</taxon>
        <taxon>Tylenchina</taxon>
        <taxon>Tylenchomorpha</taxon>
        <taxon>Tylenchoidea</taxon>
        <taxon>Meloidogynidae</taxon>
        <taxon>Meloidogyninae</taxon>
        <taxon>Meloidogyne</taxon>
    </lineage>
</organism>
<dbReference type="Gene3D" id="3.40.50.880">
    <property type="match status" value="1"/>
</dbReference>
<dbReference type="Pfam" id="PF00117">
    <property type="entry name" value="GATase"/>
    <property type="match status" value="2"/>
</dbReference>
<dbReference type="SUPFAM" id="SSF52540">
    <property type="entry name" value="P-loop containing nucleoside triphosphate hydrolases"/>
    <property type="match status" value="1"/>
</dbReference>
<reference evidence="13" key="1">
    <citation type="submission" date="2016-11" db="UniProtKB">
        <authorList>
            <consortium name="WormBaseParasite"/>
        </authorList>
    </citation>
    <scope>IDENTIFICATION</scope>
</reference>
<evidence type="ECO:0000256" key="1">
    <source>
        <dbReference type="ARBA" id="ARBA00005171"/>
    </source>
</evidence>
<dbReference type="NCBIfam" id="TIGR00337">
    <property type="entry name" value="PyrG"/>
    <property type="match status" value="1"/>
</dbReference>
<dbReference type="UniPathway" id="UPA00159">
    <property type="reaction ID" value="UER00277"/>
</dbReference>
<evidence type="ECO:0000256" key="8">
    <source>
        <dbReference type="ARBA" id="ARBA00047781"/>
    </source>
</evidence>
<dbReference type="CDD" id="cd01746">
    <property type="entry name" value="GATase1_CTP_Synthase"/>
    <property type="match status" value="1"/>
</dbReference>